<reference evidence="1" key="2">
    <citation type="submission" date="2006-05" db="EMBL/GenBank/DDBJ databases">
        <title>Sequencing of the draft genome and assembly of Desulfuromonas acetoxidans DSM 684.</title>
        <authorList>
            <consortium name="US DOE Joint Genome Institute (JGI-PGF)"/>
            <person name="Copeland A."/>
            <person name="Lucas S."/>
            <person name="Lapidus A."/>
            <person name="Barry K."/>
            <person name="Detter J.C."/>
            <person name="Glavina del Rio T."/>
            <person name="Hammon N."/>
            <person name="Israni S."/>
            <person name="Dalin E."/>
            <person name="Tice H."/>
            <person name="Bruce D."/>
            <person name="Pitluck S."/>
            <person name="Richardson P."/>
        </authorList>
    </citation>
    <scope>NUCLEOTIDE SEQUENCE [LARGE SCALE GENOMIC DNA]</scope>
    <source>
        <strain evidence="1">DSM 684</strain>
    </source>
</reference>
<evidence type="ECO:0000313" key="1">
    <source>
        <dbReference type="EMBL" id="EAT14350.1"/>
    </source>
</evidence>
<dbReference type="Proteomes" id="UP000005695">
    <property type="component" value="Unassembled WGS sequence"/>
</dbReference>
<proteinExistence type="predicted"/>
<dbReference type="RefSeq" id="WP_006002928.1">
    <property type="nucleotide sequence ID" value="NZ_AAEW02000031.1"/>
</dbReference>
<dbReference type="AlphaFoldDB" id="Q1JVT6"/>
<protein>
    <submittedName>
        <fullName evidence="1">Uncharacterized protein</fullName>
    </submittedName>
</protein>
<organism evidence="1 2">
    <name type="scientific">Desulfuromonas acetoxidans (strain DSM 684 / 11070)</name>
    <dbReference type="NCBI Taxonomy" id="281689"/>
    <lineage>
        <taxon>Bacteria</taxon>
        <taxon>Pseudomonadati</taxon>
        <taxon>Thermodesulfobacteriota</taxon>
        <taxon>Desulfuromonadia</taxon>
        <taxon>Desulfuromonadales</taxon>
        <taxon>Desulfuromonadaceae</taxon>
        <taxon>Desulfuromonas</taxon>
    </lineage>
</organism>
<dbReference type="EMBL" id="AAEW02000031">
    <property type="protein sequence ID" value="EAT14350.1"/>
    <property type="molecule type" value="Genomic_DNA"/>
</dbReference>
<sequence>MSPYDELRDLAKTVNCPCGYSCLKKGYCCSAVSERVIDGRIVAIQAGKQSHEVNCGYYIDFGGGCYCSCPLHVEMVRRGLMKSLPASKAVKEGGSQTDNDEDATP</sequence>
<accession>Q1JVT6</accession>
<name>Q1JVT6_DESA6</name>
<gene>
    <name evidence="1" type="ORF">Dace_0190</name>
</gene>
<keyword evidence="2" id="KW-1185">Reference proteome</keyword>
<reference evidence="1" key="1">
    <citation type="submission" date="2006-05" db="EMBL/GenBank/DDBJ databases">
        <title>Annotation of the draft genome assembly of Desulfuromonas acetoxidans DSM 684.</title>
        <authorList>
            <consortium name="US DOE Joint Genome Institute (JGI-ORNL)"/>
            <person name="Larimer F."/>
            <person name="Land M."/>
            <person name="Hauser L."/>
        </authorList>
    </citation>
    <scope>NUCLEOTIDE SEQUENCE [LARGE SCALE GENOMIC DNA]</scope>
    <source>
        <strain evidence="1">DSM 684</strain>
    </source>
</reference>
<comment type="caution">
    <text evidence="1">The sequence shown here is derived from an EMBL/GenBank/DDBJ whole genome shotgun (WGS) entry which is preliminary data.</text>
</comment>
<evidence type="ECO:0000313" key="2">
    <source>
        <dbReference type="Proteomes" id="UP000005695"/>
    </source>
</evidence>